<dbReference type="GeneID" id="7271315"/>
<evidence type="ECO:0000259" key="2">
    <source>
        <dbReference type="SMART" id="SM00091"/>
    </source>
</evidence>
<dbReference type="RefSeq" id="WP_012618296.1">
    <property type="nucleotide sequence ID" value="NC_011832.1"/>
</dbReference>
<evidence type="ECO:0000313" key="3">
    <source>
        <dbReference type="EMBL" id="ACL16977.1"/>
    </source>
</evidence>
<dbReference type="SUPFAM" id="SSF55785">
    <property type="entry name" value="PYP-like sensor domain (PAS domain)"/>
    <property type="match status" value="1"/>
</dbReference>
<gene>
    <name evidence="3" type="ordered locus">Mpal_1665</name>
</gene>
<dbReference type="GO" id="GO:0006355">
    <property type="term" value="P:regulation of DNA-templated transcription"/>
    <property type="evidence" value="ECO:0007669"/>
    <property type="project" value="InterPro"/>
</dbReference>
<dbReference type="InterPro" id="IPR035965">
    <property type="entry name" value="PAS-like_dom_sf"/>
</dbReference>
<protein>
    <submittedName>
        <fullName evidence="3">PAS sensor protein</fullName>
    </submittedName>
</protein>
<dbReference type="HOGENOM" id="CLU_1187794_0_0_2"/>
<dbReference type="OrthoDB" id="342253at2157"/>
<dbReference type="eggNOG" id="arCOG06918">
    <property type="taxonomic scope" value="Archaea"/>
</dbReference>
<feature type="transmembrane region" description="Helical" evidence="1">
    <location>
        <begin position="62"/>
        <end position="80"/>
    </location>
</feature>
<name>B8GJD6_METPE</name>
<keyword evidence="1" id="KW-0472">Membrane</keyword>
<feature type="transmembrane region" description="Helical" evidence="1">
    <location>
        <begin position="92"/>
        <end position="109"/>
    </location>
</feature>
<dbReference type="STRING" id="521011.Mpal_1665"/>
<dbReference type="Proteomes" id="UP000002457">
    <property type="component" value="Chromosome"/>
</dbReference>
<dbReference type="SMART" id="SM00091">
    <property type="entry name" value="PAS"/>
    <property type="match status" value="1"/>
</dbReference>
<dbReference type="InterPro" id="IPR000014">
    <property type="entry name" value="PAS"/>
</dbReference>
<keyword evidence="4" id="KW-1185">Reference proteome</keyword>
<dbReference type="KEGG" id="mpl:Mpal_1665"/>
<sequence>MVDTSGLIWPIQRRDDFFRIVAYIILATALIFVIDVITPLGVMIWILYLIPLFLTVYLSWKYAPLVMTGVFILIMAVSLFMSPRDISIEYALIDRVFFALILIVTSIFIENYVSNVECLAMNEERYRHLIEWLPEGIIVYQQGRIAYINPAGIRLLGSDRKDDLIGRDIIDMIDPGFRKLFLERVAQAALGARMDIDTVQLIRQDGSEMSIGMFLGTIFWDNGSAVQIVMRNA</sequence>
<evidence type="ECO:0000256" key="1">
    <source>
        <dbReference type="SAM" id="Phobius"/>
    </source>
</evidence>
<dbReference type="AlphaFoldDB" id="B8GJD6"/>
<dbReference type="EMBL" id="CP001338">
    <property type="protein sequence ID" value="ACL16977.1"/>
    <property type="molecule type" value="Genomic_DNA"/>
</dbReference>
<organism evidence="3 4">
    <name type="scientific">Methanosphaerula palustris (strain ATCC BAA-1556 / DSM 19958 / E1-9c)</name>
    <dbReference type="NCBI Taxonomy" id="521011"/>
    <lineage>
        <taxon>Archaea</taxon>
        <taxon>Methanobacteriati</taxon>
        <taxon>Methanobacteriota</taxon>
        <taxon>Stenosarchaea group</taxon>
        <taxon>Methanomicrobia</taxon>
        <taxon>Methanomicrobiales</taxon>
        <taxon>Methanoregulaceae</taxon>
        <taxon>Methanosphaerula</taxon>
    </lineage>
</organism>
<dbReference type="Pfam" id="PF00989">
    <property type="entry name" value="PAS"/>
    <property type="match status" value="1"/>
</dbReference>
<keyword evidence="1" id="KW-1133">Transmembrane helix</keyword>
<keyword evidence="1" id="KW-0812">Transmembrane</keyword>
<proteinExistence type="predicted"/>
<evidence type="ECO:0000313" key="4">
    <source>
        <dbReference type="Proteomes" id="UP000002457"/>
    </source>
</evidence>
<accession>B8GJD6</accession>
<feature type="transmembrane region" description="Helical" evidence="1">
    <location>
        <begin position="20"/>
        <end position="50"/>
    </location>
</feature>
<dbReference type="NCBIfam" id="TIGR00229">
    <property type="entry name" value="sensory_box"/>
    <property type="match status" value="1"/>
</dbReference>
<dbReference type="InterPro" id="IPR013767">
    <property type="entry name" value="PAS_fold"/>
</dbReference>
<dbReference type="Gene3D" id="3.30.450.20">
    <property type="entry name" value="PAS domain"/>
    <property type="match status" value="1"/>
</dbReference>
<reference evidence="3 4" key="1">
    <citation type="journal article" date="2015" name="Genome Announc.">
        <title>Complete Genome Sequence of Methanosphaerula palustris E1-9CT, a Hydrogenotrophic Methanogen Isolated from a Minerotrophic Fen Peatland.</title>
        <authorList>
            <person name="Cadillo-Quiroz H."/>
            <person name="Browne P."/>
            <person name="Kyrpides N."/>
            <person name="Woyke T."/>
            <person name="Goodwin L."/>
            <person name="Detter C."/>
            <person name="Yavitt J.B."/>
            <person name="Zinder S.H."/>
        </authorList>
    </citation>
    <scope>NUCLEOTIDE SEQUENCE [LARGE SCALE GENOMIC DNA]</scope>
    <source>
        <strain evidence="4">ATCC BAA-1556 / DSM 19958 / E1-9c</strain>
    </source>
</reference>
<dbReference type="CDD" id="cd00130">
    <property type="entry name" value="PAS"/>
    <property type="match status" value="1"/>
</dbReference>
<feature type="domain" description="PAS" evidence="2">
    <location>
        <begin position="124"/>
        <end position="190"/>
    </location>
</feature>